<dbReference type="AlphaFoldDB" id="A0A9Q9IB55"/>
<dbReference type="Pfam" id="PF13466">
    <property type="entry name" value="STAS_2"/>
    <property type="match status" value="1"/>
</dbReference>
<evidence type="ECO:0000256" key="1">
    <source>
        <dbReference type="SAM" id="MobiDB-lite"/>
    </source>
</evidence>
<evidence type="ECO:0000313" key="3">
    <source>
        <dbReference type="EMBL" id="UWZ51063.1"/>
    </source>
</evidence>
<dbReference type="Proteomes" id="UP001058003">
    <property type="component" value="Chromosome"/>
</dbReference>
<feature type="region of interest" description="Disordered" evidence="1">
    <location>
        <begin position="97"/>
        <end position="125"/>
    </location>
</feature>
<name>A0A9Q9IB55_9ACTN</name>
<reference evidence="3" key="1">
    <citation type="submission" date="2021-04" db="EMBL/GenBank/DDBJ databases">
        <title>Dactylosporangium aurantiacum NRRL B-8018 full assembly.</title>
        <authorList>
            <person name="Hartkoorn R.C."/>
            <person name="Beaudoing E."/>
            <person name="Hot D."/>
        </authorList>
    </citation>
    <scope>NUCLEOTIDE SEQUENCE</scope>
    <source>
        <strain evidence="3">NRRL B-8018</strain>
    </source>
</reference>
<proteinExistence type="predicted"/>
<dbReference type="EMBL" id="CP073767">
    <property type="protein sequence ID" value="UWZ51063.1"/>
    <property type="molecule type" value="Genomic_DNA"/>
</dbReference>
<dbReference type="CDD" id="cd07043">
    <property type="entry name" value="STAS_anti-anti-sigma_factors"/>
    <property type="match status" value="1"/>
</dbReference>
<dbReference type="RefSeq" id="WP_156090260.1">
    <property type="nucleotide sequence ID" value="NZ_CP073767.1"/>
</dbReference>
<dbReference type="SUPFAM" id="SSF52091">
    <property type="entry name" value="SpoIIaa-like"/>
    <property type="match status" value="1"/>
</dbReference>
<dbReference type="KEGG" id="daur:Daura_30350"/>
<feature type="compositionally biased region" description="Low complexity" evidence="1">
    <location>
        <begin position="107"/>
        <end position="118"/>
    </location>
</feature>
<dbReference type="Gene3D" id="3.30.750.24">
    <property type="entry name" value="STAS domain"/>
    <property type="match status" value="1"/>
</dbReference>
<organism evidence="3 4">
    <name type="scientific">Dactylosporangium aurantiacum</name>
    <dbReference type="NCBI Taxonomy" id="35754"/>
    <lineage>
        <taxon>Bacteria</taxon>
        <taxon>Bacillati</taxon>
        <taxon>Actinomycetota</taxon>
        <taxon>Actinomycetes</taxon>
        <taxon>Micromonosporales</taxon>
        <taxon>Micromonosporaceae</taxon>
        <taxon>Dactylosporangium</taxon>
    </lineage>
</organism>
<sequence>MNQVVREPAVPLVEVVVDGALDADFVPQVRRLLDEAAGFRPWHVVVDLARCPNLDAAGIEVRAGGGRLSLRGLSGRLHRMLAVARVEGVLQTAAPSGYAPRHRAGGRARVATARRSGSGAVGGVR</sequence>
<evidence type="ECO:0000259" key="2">
    <source>
        <dbReference type="Pfam" id="PF13466"/>
    </source>
</evidence>
<protein>
    <submittedName>
        <fullName evidence="3">STAS domain-containing protein</fullName>
    </submittedName>
</protein>
<evidence type="ECO:0000313" key="4">
    <source>
        <dbReference type="Proteomes" id="UP001058003"/>
    </source>
</evidence>
<feature type="domain" description="MlaB-like STAS" evidence="2">
    <location>
        <begin position="15"/>
        <end position="86"/>
    </location>
</feature>
<dbReference type="InterPro" id="IPR058548">
    <property type="entry name" value="MlaB-like_STAS"/>
</dbReference>
<accession>A0A9Q9IB55</accession>
<gene>
    <name evidence="3" type="ORF">Daura_30350</name>
</gene>
<dbReference type="InterPro" id="IPR036513">
    <property type="entry name" value="STAS_dom_sf"/>
</dbReference>
<keyword evidence="4" id="KW-1185">Reference proteome</keyword>